<protein>
    <submittedName>
        <fullName evidence="2">Uncharacterized protein</fullName>
    </submittedName>
</protein>
<feature type="non-terminal residue" evidence="2">
    <location>
        <position position="304"/>
    </location>
</feature>
<organism evidence="2 3">
    <name type="scientific">Choanephora cucurbitarum</name>
    <dbReference type="NCBI Taxonomy" id="101091"/>
    <lineage>
        <taxon>Eukaryota</taxon>
        <taxon>Fungi</taxon>
        <taxon>Fungi incertae sedis</taxon>
        <taxon>Mucoromycota</taxon>
        <taxon>Mucoromycotina</taxon>
        <taxon>Mucoromycetes</taxon>
        <taxon>Mucorales</taxon>
        <taxon>Mucorineae</taxon>
        <taxon>Choanephoraceae</taxon>
        <taxon>Choanephoroideae</taxon>
        <taxon>Choanephora</taxon>
    </lineage>
</organism>
<dbReference type="Proteomes" id="UP000093000">
    <property type="component" value="Unassembled WGS sequence"/>
</dbReference>
<gene>
    <name evidence="2" type="ORF">A0J61_09667</name>
</gene>
<sequence>MRPIVLFVWLAFTVVSAESNALFADHDPLISTMELKDDTFVPFHWKGSSGFSSTTFHIDVVDEARVFVTDYLDNGDIFELYDNDQLVGSTSEPNTDQSIFKATPEEAVMENGFSKGLFLLTEGSHTITIKALSSHTEGTGAIRLLSTDVPVDFHRFHHHQQAAVADTLPQEYTDYLYYFNGAIWGPLSRADAATAILTLTTTITVYKPPSLLTSDVTSTSTVTFASAVTSTFNTLRFSTGTTTSTVPTLTTVASILLTTYTTSTPTLNTRVTTITSSTPSVTTGTLTLSDLTFTFTSTLSPPYT</sequence>
<keyword evidence="3" id="KW-1185">Reference proteome</keyword>
<feature type="signal peptide" evidence="1">
    <location>
        <begin position="1"/>
        <end position="17"/>
    </location>
</feature>
<dbReference type="EMBL" id="LUGH01000905">
    <property type="protein sequence ID" value="OBZ82283.1"/>
    <property type="molecule type" value="Genomic_DNA"/>
</dbReference>
<proteinExistence type="predicted"/>
<comment type="caution">
    <text evidence="2">The sequence shown here is derived from an EMBL/GenBank/DDBJ whole genome shotgun (WGS) entry which is preliminary data.</text>
</comment>
<name>A0A1C7MZM7_9FUNG</name>
<dbReference type="STRING" id="101091.A0A1C7MZM7"/>
<feature type="chain" id="PRO_5008889382" evidence="1">
    <location>
        <begin position="18"/>
        <end position="304"/>
    </location>
</feature>
<evidence type="ECO:0000313" key="3">
    <source>
        <dbReference type="Proteomes" id="UP000093000"/>
    </source>
</evidence>
<reference evidence="2 3" key="1">
    <citation type="submission" date="2016-03" db="EMBL/GenBank/DDBJ databases">
        <title>Choanephora cucurbitarum.</title>
        <authorList>
            <person name="Min B."/>
            <person name="Park H."/>
            <person name="Park J.-H."/>
            <person name="Shin H.-D."/>
            <person name="Choi I.-G."/>
        </authorList>
    </citation>
    <scope>NUCLEOTIDE SEQUENCE [LARGE SCALE GENOMIC DNA]</scope>
    <source>
        <strain evidence="2 3">KUS-F28377</strain>
    </source>
</reference>
<accession>A0A1C7MZM7</accession>
<keyword evidence="1" id="KW-0732">Signal</keyword>
<evidence type="ECO:0000256" key="1">
    <source>
        <dbReference type="SAM" id="SignalP"/>
    </source>
</evidence>
<dbReference type="InParanoid" id="A0A1C7MZM7"/>
<dbReference type="AlphaFoldDB" id="A0A1C7MZM7"/>
<dbReference type="OrthoDB" id="2289276at2759"/>
<evidence type="ECO:0000313" key="2">
    <source>
        <dbReference type="EMBL" id="OBZ82283.1"/>
    </source>
</evidence>